<feature type="domain" description="N,N-dimethylformamidase beta subunit-like C-terminal" evidence="1">
    <location>
        <begin position="111"/>
        <end position="476"/>
    </location>
</feature>
<gene>
    <name evidence="2" type="ORF">OIE14_05420</name>
</gene>
<dbReference type="Proteomes" id="UP001334804">
    <property type="component" value="Chromosome"/>
</dbReference>
<protein>
    <recommendedName>
        <fullName evidence="1">N,N-dimethylformamidase beta subunit-like C-terminal domain-containing protein</fullName>
    </recommendedName>
</protein>
<keyword evidence="3" id="KW-1185">Reference proteome</keyword>
<evidence type="ECO:0000313" key="3">
    <source>
        <dbReference type="Proteomes" id="UP001334804"/>
    </source>
</evidence>
<dbReference type="InterPro" id="IPR046540">
    <property type="entry name" value="DMFA2_C"/>
</dbReference>
<dbReference type="EMBL" id="CP109071">
    <property type="protein sequence ID" value="WSA33493.1"/>
    <property type="molecule type" value="Genomic_DNA"/>
</dbReference>
<dbReference type="Pfam" id="PF20254">
    <property type="entry name" value="DMFA2_C"/>
    <property type="match status" value="1"/>
</dbReference>
<evidence type="ECO:0000313" key="2">
    <source>
        <dbReference type="EMBL" id="WSA33493.1"/>
    </source>
</evidence>
<evidence type="ECO:0000259" key="1">
    <source>
        <dbReference type="Pfam" id="PF20254"/>
    </source>
</evidence>
<sequence length="515" mass="55245">MIGAVGAAGAAALVGVGWRLEGRPAAPTDPHYPGDLVGAGTPGPAQRTPGRFPVALENSQPGTAGFRLTGHRFGTDRSGEISGYASATSIAPGEELVFRVSVAPAQQYRGTVFRIGHYGGAGARMMTQGPWLDGTTQPAPTVSAETGAVSCAWSPGWRLRIGPDWVSGQYLALLSTASGHHHWVPFVVRGPARTGGALVVIPTSTYQAYNQWPLDGRTGASLYYGHAGTSRRSTAHRSRAVSHDRPYAESGLPHLAADDIGFVQWAEAQGHDLTYATSEDLHAGRIDPGRHQAVIFPGHDEYWSARMRTAVVTARNGGTSLVFLGANNCYWRIRYGVDDHDERLVRCDKVDKPHNGVVPATPKWRKTGSPEQHLIGSQYVSVVDGRAPLVVRASGHWFWAGTGVRDGDSIPDVVWGEADQRMPGVGGPRAVEQVQLADSPFHRKGTAQRQHTQLYRARSGAWVFAAGSLGWTRALHDPAIADPRVDRATRNLLHRVLGEVPAETDQPAVASAARR</sequence>
<proteinExistence type="predicted"/>
<dbReference type="RefSeq" id="WP_326564355.1">
    <property type="nucleotide sequence ID" value="NZ_CP109071.1"/>
</dbReference>
<name>A0ABZ1EHW3_9ACTN</name>
<organism evidence="2 3">
    <name type="scientific">Micromonospora peucetia</name>
    <dbReference type="NCBI Taxonomy" id="47871"/>
    <lineage>
        <taxon>Bacteria</taxon>
        <taxon>Bacillati</taxon>
        <taxon>Actinomycetota</taxon>
        <taxon>Actinomycetes</taxon>
        <taxon>Micromonosporales</taxon>
        <taxon>Micromonosporaceae</taxon>
        <taxon>Micromonospora</taxon>
    </lineage>
</organism>
<accession>A0ABZ1EHW3</accession>
<reference evidence="2 3" key="1">
    <citation type="submission" date="2022-10" db="EMBL/GenBank/DDBJ databases">
        <title>The complete genomes of actinobacterial strains from the NBC collection.</title>
        <authorList>
            <person name="Joergensen T.S."/>
            <person name="Alvarez Arevalo M."/>
            <person name="Sterndorff E.B."/>
            <person name="Faurdal D."/>
            <person name="Vuksanovic O."/>
            <person name="Mourched A.-S."/>
            <person name="Charusanti P."/>
            <person name="Shaw S."/>
            <person name="Blin K."/>
            <person name="Weber T."/>
        </authorList>
    </citation>
    <scope>NUCLEOTIDE SEQUENCE [LARGE SCALE GENOMIC DNA]</scope>
    <source>
        <strain evidence="2 3">NBC 01809</strain>
    </source>
</reference>